<evidence type="ECO:0000256" key="1">
    <source>
        <dbReference type="ARBA" id="ARBA00004370"/>
    </source>
</evidence>
<evidence type="ECO:0000256" key="9">
    <source>
        <dbReference type="SAM" id="SignalP"/>
    </source>
</evidence>
<dbReference type="SUPFAM" id="SSF53756">
    <property type="entry name" value="UDP-Glycosyltransferase/glycogen phosphorylase"/>
    <property type="match status" value="2"/>
</dbReference>
<evidence type="ECO:0000256" key="4">
    <source>
        <dbReference type="ARBA" id="ARBA00022679"/>
    </source>
</evidence>
<evidence type="ECO:0000313" key="10">
    <source>
        <dbReference type="EMBL" id="KAJ8338927.1"/>
    </source>
</evidence>
<comment type="subcellular location">
    <subcellularLocation>
        <location evidence="1">Membrane</location>
    </subcellularLocation>
</comment>
<dbReference type="GO" id="GO:0016020">
    <property type="term" value="C:membrane"/>
    <property type="evidence" value="ECO:0007669"/>
    <property type="project" value="UniProtKB-SubCell"/>
</dbReference>
<dbReference type="PROSITE" id="PS00375">
    <property type="entry name" value="UDPGT"/>
    <property type="match status" value="1"/>
</dbReference>
<evidence type="ECO:0000256" key="3">
    <source>
        <dbReference type="ARBA" id="ARBA00022676"/>
    </source>
</evidence>
<accession>A0A9Q1IGJ2</accession>
<dbReference type="Gene3D" id="3.40.50.2000">
    <property type="entry name" value="Glycogen Phosphorylase B"/>
    <property type="match status" value="3"/>
</dbReference>
<dbReference type="InterPro" id="IPR050271">
    <property type="entry name" value="UDP-glycosyltransferase"/>
</dbReference>
<dbReference type="OrthoDB" id="5835829at2759"/>
<dbReference type="CDD" id="cd03784">
    <property type="entry name" value="GT1_Gtf-like"/>
    <property type="match status" value="1"/>
</dbReference>
<name>A0A9Q1IGJ2_SYNKA</name>
<evidence type="ECO:0000256" key="2">
    <source>
        <dbReference type="ARBA" id="ARBA00009995"/>
    </source>
</evidence>
<comment type="caution">
    <text evidence="10">The sequence shown here is derived from an EMBL/GenBank/DDBJ whole genome shotgun (WGS) entry which is preliminary data.</text>
</comment>
<keyword evidence="11" id="KW-1185">Reference proteome</keyword>
<sequence length="615" mass="69773">MFHIGYFAPVLALSLCQMQHTYSGKVLLWPGEYSHWLNMKSIVAALAEKGHEMTVLIPSASPSIKGSQSSSCSFEIIPVPFTAQDMSDLMDELLWYWMYDLPNDSFIQASLKMEAFIARSTEKNKAFCRAVFENKELLEKLRRAQYDVLVSDPMMFLCGELLADTLDLPFIISFRFSFANTIERLCGQLPAPPSYVPREYSHWMNMLVVLEELITRNHTITVLVCSASPSVTFTKAEPYNFEIFEVPFSATEMHGISEDLIHFWMYEAADAPVLRTTAKVVDLLVRMTALQRQMCEAMFQNEELLNKLKQSKFELVLTDPMVPCGDLLSKKLGVPLVISLRFTFGYVLERLCGQMPAPPSYVPAFPVPYTDSMSFDMEGFVQSSGEDGIAVFSLGSMIKNLTRERRNTIASALGQIPQKILWRYGGEKPDTLAPNTRVYDWIPQNDLLGHAKTRVFITHGGTNGIYEAIYHGVPMVGIPLFADQPDNMMHMKTKGAAVTLDFNRFQAQDLVDALNTVIHDPSYKESAMRLSRIHHDQPMKPLDRAVFWIEFVMRNKGAEHLRVQSHNLSWYQYHCLDVLAALLAAVALVTIIFFKACCFCLRKCCLRSKTKSKEE</sequence>
<evidence type="ECO:0000256" key="6">
    <source>
        <dbReference type="ARBA" id="ARBA00022989"/>
    </source>
</evidence>
<keyword evidence="4" id="KW-0808">Transferase</keyword>
<feature type="chain" id="PRO_5040270720" description="UDP-glucuronosyltransferase" evidence="9">
    <location>
        <begin position="24"/>
        <end position="615"/>
    </location>
</feature>
<comment type="similarity">
    <text evidence="2">Belongs to the UDP-glycosyltransferase family.</text>
</comment>
<dbReference type="PANTHER" id="PTHR48043:SF140">
    <property type="entry name" value="UDP-GLUCURONOSYLTRANSFERASE 2A1"/>
    <property type="match status" value="1"/>
</dbReference>
<evidence type="ECO:0000256" key="5">
    <source>
        <dbReference type="ARBA" id="ARBA00022692"/>
    </source>
</evidence>
<dbReference type="InterPro" id="IPR035595">
    <property type="entry name" value="UDP_glycos_trans_CS"/>
</dbReference>
<dbReference type="GO" id="GO:0015020">
    <property type="term" value="F:glucuronosyltransferase activity"/>
    <property type="evidence" value="ECO:0007669"/>
    <property type="project" value="TreeGrafter"/>
</dbReference>
<feature type="transmembrane region" description="Helical" evidence="8">
    <location>
        <begin position="578"/>
        <end position="601"/>
    </location>
</feature>
<keyword evidence="6 8" id="KW-1133">Transmembrane helix</keyword>
<dbReference type="EMBL" id="JAINUF010000017">
    <property type="protein sequence ID" value="KAJ8338927.1"/>
    <property type="molecule type" value="Genomic_DNA"/>
</dbReference>
<protein>
    <recommendedName>
        <fullName evidence="12">UDP-glucuronosyltransferase</fullName>
    </recommendedName>
</protein>
<dbReference type="AlphaFoldDB" id="A0A9Q1IGJ2"/>
<keyword evidence="5 8" id="KW-0812">Transmembrane</keyword>
<evidence type="ECO:0000313" key="11">
    <source>
        <dbReference type="Proteomes" id="UP001152622"/>
    </source>
</evidence>
<dbReference type="InterPro" id="IPR002213">
    <property type="entry name" value="UDP_glucos_trans"/>
</dbReference>
<gene>
    <name evidence="10" type="ORF">SKAU_G00357130</name>
</gene>
<dbReference type="PANTHER" id="PTHR48043">
    <property type="entry name" value="EG:EG0003.4 PROTEIN-RELATED"/>
    <property type="match status" value="1"/>
</dbReference>
<proteinExistence type="inferred from homology"/>
<keyword evidence="7 8" id="KW-0472">Membrane</keyword>
<evidence type="ECO:0000256" key="8">
    <source>
        <dbReference type="SAM" id="Phobius"/>
    </source>
</evidence>
<dbReference type="FunFam" id="3.40.50.2000:FF:000001">
    <property type="entry name" value="UDP-glucuronosyltransferase"/>
    <property type="match status" value="1"/>
</dbReference>
<reference evidence="10" key="1">
    <citation type="journal article" date="2023" name="Science">
        <title>Genome structures resolve the early diversification of teleost fishes.</title>
        <authorList>
            <person name="Parey E."/>
            <person name="Louis A."/>
            <person name="Montfort J."/>
            <person name="Bouchez O."/>
            <person name="Roques C."/>
            <person name="Iampietro C."/>
            <person name="Lluch J."/>
            <person name="Castinel A."/>
            <person name="Donnadieu C."/>
            <person name="Desvignes T."/>
            <person name="Floi Bucao C."/>
            <person name="Jouanno E."/>
            <person name="Wen M."/>
            <person name="Mejri S."/>
            <person name="Dirks R."/>
            <person name="Jansen H."/>
            <person name="Henkel C."/>
            <person name="Chen W.J."/>
            <person name="Zahm M."/>
            <person name="Cabau C."/>
            <person name="Klopp C."/>
            <person name="Thompson A.W."/>
            <person name="Robinson-Rechavi M."/>
            <person name="Braasch I."/>
            <person name="Lecointre G."/>
            <person name="Bobe J."/>
            <person name="Postlethwait J.H."/>
            <person name="Berthelot C."/>
            <person name="Roest Crollius H."/>
            <person name="Guiguen Y."/>
        </authorList>
    </citation>
    <scope>NUCLEOTIDE SEQUENCE</scope>
    <source>
        <strain evidence="10">WJC10195</strain>
    </source>
</reference>
<evidence type="ECO:0008006" key="12">
    <source>
        <dbReference type="Google" id="ProtNLM"/>
    </source>
</evidence>
<keyword evidence="3" id="KW-0328">Glycosyltransferase</keyword>
<feature type="signal peptide" evidence="9">
    <location>
        <begin position="1"/>
        <end position="23"/>
    </location>
</feature>
<dbReference type="Proteomes" id="UP001152622">
    <property type="component" value="Chromosome 17"/>
</dbReference>
<evidence type="ECO:0000256" key="7">
    <source>
        <dbReference type="ARBA" id="ARBA00023136"/>
    </source>
</evidence>
<dbReference type="Pfam" id="PF00201">
    <property type="entry name" value="UDPGT"/>
    <property type="match status" value="2"/>
</dbReference>
<keyword evidence="9" id="KW-0732">Signal</keyword>
<organism evidence="10 11">
    <name type="scientific">Synaphobranchus kaupii</name>
    <name type="common">Kaup's arrowtooth eel</name>
    <dbReference type="NCBI Taxonomy" id="118154"/>
    <lineage>
        <taxon>Eukaryota</taxon>
        <taxon>Metazoa</taxon>
        <taxon>Chordata</taxon>
        <taxon>Craniata</taxon>
        <taxon>Vertebrata</taxon>
        <taxon>Euteleostomi</taxon>
        <taxon>Actinopterygii</taxon>
        <taxon>Neopterygii</taxon>
        <taxon>Teleostei</taxon>
        <taxon>Anguilliformes</taxon>
        <taxon>Synaphobranchidae</taxon>
        <taxon>Synaphobranchus</taxon>
    </lineage>
</organism>